<dbReference type="OrthoDB" id="365988at2759"/>
<dbReference type="OMA" id="ELIWFAF"/>
<proteinExistence type="predicted"/>
<organism evidence="3 4">
    <name type="scientific">Eimeria acervulina</name>
    <name type="common">Coccidian parasite</name>
    <dbReference type="NCBI Taxonomy" id="5801"/>
    <lineage>
        <taxon>Eukaryota</taxon>
        <taxon>Sar</taxon>
        <taxon>Alveolata</taxon>
        <taxon>Apicomplexa</taxon>
        <taxon>Conoidasida</taxon>
        <taxon>Coccidia</taxon>
        <taxon>Eucoccidiorida</taxon>
        <taxon>Eimeriorina</taxon>
        <taxon>Eimeriidae</taxon>
        <taxon>Eimeria</taxon>
    </lineage>
</organism>
<keyword evidence="2" id="KW-0472">Membrane</keyword>
<dbReference type="GeneID" id="25269265"/>
<evidence type="ECO:0000256" key="2">
    <source>
        <dbReference type="SAM" id="Phobius"/>
    </source>
</evidence>
<dbReference type="VEuPathDB" id="ToxoDB:EAH_00011950"/>
<evidence type="ECO:0000313" key="3">
    <source>
        <dbReference type="EMBL" id="CDI79716.1"/>
    </source>
</evidence>
<reference evidence="3" key="1">
    <citation type="submission" date="2013-10" db="EMBL/GenBank/DDBJ databases">
        <title>Genomic analysis of the causative agents of coccidiosis in chickens.</title>
        <authorList>
            <person name="Reid A.J."/>
            <person name="Blake D."/>
            <person name="Billington K."/>
            <person name="Browne H."/>
            <person name="Dunn M."/>
            <person name="Hung S."/>
            <person name="Kawahara F."/>
            <person name="Miranda-Saavedra D."/>
            <person name="Mourier T."/>
            <person name="Nagra H."/>
            <person name="Otto T.D."/>
            <person name="Rawlings N."/>
            <person name="Sanchez A."/>
            <person name="Sanders M."/>
            <person name="Subramaniam C."/>
            <person name="Tay Y."/>
            <person name="Dear P."/>
            <person name="Doerig C."/>
            <person name="Gruber A."/>
            <person name="Parkinson J."/>
            <person name="Shirley M."/>
            <person name="Wan K.L."/>
            <person name="Berriman M."/>
            <person name="Tomley F."/>
            <person name="Pain A."/>
        </authorList>
    </citation>
    <scope>NUCLEOTIDE SEQUENCE</scope>
    <source>
        <strain evidence="3">Houghton</strain>
    </source>
</reference>
<dbReference type="AlphaFoldDB" id="U6GHH5"/>
<evidence type="ECO:0000256" key="1">
    <source>
        <dbReference type="SAM" id="MobiDB-lite"/>
    </source>
</evidence>
<evidence type="ECO:0000313" key="4">
    <source>
        <dbReference type="Proteomes" id="UP000018050"/>
    </source>
</evidence>
<dbReference type="Proteomes" id="UP000018050">
    <property type="component" value="Unassembled WGS sequence"/>
</dbReference>
<feature type="region of interest" description="Disordered" evidence="1">
    <location>
        <begin position="175"/>
        <end position="222"/>
    </location>
</feature>
<dbReference type="EMBL" id="HG671070">
    <property type="protein sequence ID" value="CDI79716.1"/>
    <property type="molecule type" value="Genomic_DNA"/>
</dbReference>
<accession>U6GHH5</accession>
<gene>
    <name evidence="3" type="ORF">EAH_00011950</name>
</gene>
<sequence>MAAAGKQHRKAVQSNYHQSVNQHYVLEEEQMAPKDLLQQLHLVVEDLAALDGSLTSLFEAAPNTDVTEHQQLVQFRSRVARRITRYGQLAKNLAQIVEKIISYSSAQSQDEPRQRESFHPRQLHELDSLLKQHQQRLQKYKSQFAAWWQNTERHFHTMRMANFVCSVQERAQTSLGLPARDGPPGGPSRSGGPRFEPVRAKATSGELVAADRGPQKPQADTSLNPAALQRPAQVQARSQQLLQETGQAMVKEVQRMRATQEQLQQSSNALEQTEASYNAKMWGFGGGFGMCFRLWLATLQRNRNAADFEKEVHYPWDAQLIAAQLPAGFQGKTAESSRWSAITEKRAVTKPVESRQHVLACPIACIMKLAWDQGLLSAAPQNAPTWKARGPSFPSGSVSASASDSELIWFAFLFFLGCCAFVLLRRLGLLKLVIGVTSFSVRHSIYLVLGVADRTLLVLAWMWENWFMGTKASHKPLETTATQALNFPAESFVSGRPPAAPGLLATSAATVIAATSAPSRRNPAREAEVGLNIYHAAAPEGVQKEVSAQKANTRTEAGLTAGEQMKDGLHAYVQQHDKRGSEFSPRAARLSTKDKEKHAKAPQSEELSEESQVAAGNAAEVTGRKPRPIGSPSSNLNRPSAAERQQ</sequence>
<name>U6GHH5_EIMAC</name>
<feature type="transmembrane region" description="Helical" evidence="2">
    <location>
        <begin position="445"/>
        <end position="463"/>
    </location>
</feature>
<feature type="transmembrane region" description="Helical" evidence="2">
    <location>
        <begin position="407"/>
        <end position="424"/>
    </location>
</feature>
<evidence type="ECO:0008006" key="5">
    <source>
        <dbReference type="Google" id="ProtNLM"/>
    </source>
</evidence>
<feature type="region of interest" description="Disordered" evidence="1">
    <location>
        <begin position="576"/>
        <end position="646"/>
    </location>
</feature>
<protein>
    <recommendedName>
        <fullName evidence="5">Sec20 domain-containing protein</fullName>
    </recommendedName>
</protein>
<keyword evidence="2" id="KW-0812">Transmembrane</keyword>
<reference evidence="3" key="2">
    <citation type="submission" date="2013-10" db="EMBL/GenBank/DDBJ databases">
        <authorList>
            <person name="Aslett M."/>
        </authorList>
    </citation>
    <scope>NUCLEOTIDE SEQUENCE</scope>
    <source>
        <strain evidence="3">Houghton</strain>
    </source>
</reference>
<feature type="compositionally biased region" description="Polar residues" evidence="1">
    <location>
        <begin position="631"/>
        <end position="646"/>
    </location>
</feature>
<keyword evidence="4" id="KW-1185">Reference proteome</keyword>
<keyword evidence="2" id="KW-1133">Transmembrane helix</keyword>
<dbReference type="RefSeq" id="XP_013250220.1">
    <property type="nucleotide sequence ID" value="XM_013394766.1"/>
</dbReference>